<protein>
    <recommendedName>
        <fullName evidence="3">DUF1491 family protein</fullName>
    </recommendedName>
</protein>
<evidence type="ECO:0000313" key="2">
    <source>
        <dbReference type="Proteomes" id="UP001500827"/>
    </source>
</evidence>
<dbReference type="EMBL" id="BAABBM010000001">
    <property type="protein sequence ID" value="GAA3899570.1"/>
    <property type="molecule type" value="Genomic_DNA"/>
</dbReference>
<evidence type="ECO:0000313" key="1">
    <source>
        <dbReference type="EMBL" id="GAA3899570.1"/>
    </source>
</evidence>
<gene>
    <name evidence="1" type="ORF">GCM10022276_18010</name>
</gene>
<dbReference type="Pfam" id="PF07372">
    <property type="entry name" value="DUF1491"/>
    <property type="match status" value="1"/>
</dbReference>
<dbReference type="InterPro" id="IPR009964">
    <property type="entry name" value="DUF1491"/>
</dbReference>
<comment type="caution">
    <text evidence="1">The sequence shown here is derived from an EMBL/GenBank/DDBJ whole genome shotgun (WGS) entry which is preliminary data.</text>
</comment>
<reference evidence="2" key="1">
    <citation type="journal article" date="2019" name="Int. J. Syst. Evol. Microbiol.">
        <title>The Global Catalogue of Microorganisms (GCM) 10K type strain sequencing project: providing services to taxonomists for standard genome sequencing and annotation.</title>
        <authorList>
            <consortium name="The Broad Institute Genomics Platform"/>
            <consortium name="The Broad Institute Genome Sequencing Center for Infectious Disease"/>
            <person name="Wu L."/>
            <person name="Ma J."/>
        </authorList>
    </citation>
    <scope>NUCLEOTIDE SEQUENCE [LARGE SCALE GENOMIC DNA]</scope>
    <source>
        <strain evidence="2">JCM 17543</strain>
    </source>
</reference>
<dbReference type="Proteomes" id="UP001500827">
    <property type="component" value="Unassembled WGS sequence"/>
</dbReference>
<accession>A0ABP7LHK7</accession>
<organism evidence="1 2">
    <name type="scientific">Sphingomonas limnosediminicola</name>
    <dbReference type="NCBI Taxonomy" id="940133"/>
    <lineage>
        <taxon>Bacteria</taxon>
        <taxon>Pseudomonadati</taxon>
        <taxon>Pseudomonadota</taxon>
        <taxon>Alphaproteobacteria</taxon>
        <taxon>Sphingomonadales</taxon>
        <taxon>Sphingomonadaceae</taxon>
        <taxon>Sphingomonas</taxon>
    </lineage>
</organism>
<keyword evidence="2" id="KW-1185">Reference proteome</keyword>
<name>A0ABP7LHK7_9SPHN</name>
<dbReference type="Gene3D" id="3.40.1530.20">
    <property type="entry name" value="Protein of unknown function (DUF1491)"/>
    <property type="match status" value="1"/>
</dbReference>
<evidence type="ECO:0008006" key="3">
    <source>
        <dbReference type="Google" id="ProtNLM"/>
    </source>
</evidence>
<proteinExistence type="predicted"/>
<sequence length="100" mass="10856">MLRHAEALGGFGVVLRKGDPERGSILLVISSRGRHVACLERVLSLDGTYSWRAVGPGESASSIEIADFLAKRARFDEDSWVLELDIPDAERFIAETTAAG</sequence>